<dbReference type="KEGG" id="dosa:Os12g0540100"/>
<sequence>MVIFRATHWLRFWAQLQRCEDDGEFLKVACRKLKSMVMQLFANYGWRFTNRFK</sequence>
<reference evidence="1 2" key="1">
    <citation type="journal article" date="2005" name="Nature">
        <title>The map-based sequence of the rice genome.</title>
        <authorList>
            <consortium name="International rice genome sequencing project (IRGSP)"/>
            <person name="Matsumoto T."/>
            <person name="Wu J."/>
            <person name="Kanamori H."/>
            <person name="Katayose Y."/>
            <person name="Fujisawa M."/>
            <person name="Namiki N."/>
            <person name="Mizuno H."/>
            <person name="Yamamoto K."/>
            <person name="Antonio B.A."/>
            <person name="Baba T."/>
            <person name="Sakata K."/>
            <person name="Nagamura Y."/>
            <person name="Aoki H."/>
            <person name="Arikawa K."/>
            <person name="Arita K."/>
            <person name="Bito T."/>
            <person name="Chiden Y."/>
            <person name="Fujitsuka N."/>
            <person name="Fukunaka R."/>
            <person name="Hamada M."/>
            <person name="Harada C."/>
            <person name="Hayashi A."/>
            <person name="Hijishita S."/>
            <person name="Honda M."/>
            <person name="Hosokawa S."/>
            <person name="Ichikawa Y."/>
            <person name="Idonuma A."/>
            <person name="Iijima M."/>
            <person name="Ikeda M."/>
            <person name="Ikeno M."/>
            <person name="Ito K."/>
            <person name="Ito S."/>
            <person name="Ito T."/>
            <person name="Ito Y."/>
            <person name="Ito Y."/>
            <person name="Iwabuchi A."/>
            <person name="Kamiya K."/>
            <person name="Karasawa W."/>
            <person name="Kurita K."/>
            <person name="Katagiri S."/>
            <person name="Kikuta A."/>
            <person name="Kobayashi H."/>
            <person name="Kobayashi N."/>
            <person name="Machita K."/>
            <person name="Maehara T."/>
            <person name="Masukawa M."/>
            <person name="Mizubayashi T."/>
            <person name="Mukai Y."/>
            <person name="Nagasaki H."/>
            <person name="Nagata Y."/>
            <person name="Naito S."/>
            <person name="Nakashima M."/>
            <person name="Nakama Y."/>
            <person name="Nakamichi Y."/>
            <person name="Nakamura M."/>
            <person name="Meguro A."/>
            <person name="Negishi M."/>
            <person name="Ohta I."/>
            <person name="Ohta T."/>
            <person name="Okamoto M."/>
            <person name="Ono N."/>
            <person name="Saji S."/>
            <person name="Sakaguchi M."/>
            <person name="Sakai K."/>
            <person name="Shibata M."/>
            <person name="Shimokawa T."/>
            <person name="Song J."/>
            <person name="Takazaki Y."/>
            <person name="Terasawa K."/>
            <person name="Tsugane M."/>
            <person name="Tsuji K."/>
            <person name="Ueda S."/>
            <person name="Waki K."/>
            <person name="Yamagata H."/>
            <person name="Yamamoto M."/>
            <person name="Yamamoto S."/>
            <person name="Yamane H."/>
            <person name="Yoshiki S."/>
            <person name="Yoshihara R."/>
            <person name="Yukawa K."/>
            <person name="Zhong H."/>
            <person name="Yano M."/>
            <person name="Yuan Q."/>
            <person name="Ouyang S."/>
            <person name="Liu J."/>
            <person name="Jones K.M."/>
            <person name="Gansberger K."/>
            <person name="Moffat K."/>
            <person name="Hill J."/>
            <person name="Bera J."/>
            <person name="Fadrosh D."/>
            <person name="Jin S."/>
            <person name="Johri S."/>
            <person name="Kim M."/>
            <person name="Overton L."/>
            <person name="Reardon M."/>
            <person name="Tsitrin T."/>
            <person name="Vuong H."/>
            <person name="Weaver B."/>
            <person name="Ciecko A."/>
            <person name="Tallon L."/>
            <person name="Jackson J."/>
            <person name="Pai G."/>
            <person name="Aken S.V."/>
            <person name="Utterback T."/>
            <person name="Reidmuller S."/>
            <person name="Feldblyum T."/>
            <person name="Hsiao J."/>
            <person name="Zismann V."/>
            <person name="Iobst S."/>
            <person name="de Vazeille A.R."/>
            <person name="Buell C.R."/>
            <person name="Ying K."/>
            <person name="Li Y."/>
            <person name="Lu T."/>
            <person name="Huang Y."/>
            <person name="Zhao Q."/>
            <person name="Feng Q."/>
            <person name="Zhang L."/>
            <person name="Zhu J."/>
            <person name="Weng Q."/>
            <person name="Mu J."/>
            <person name="Lu Y."/>
            <person name="Fan D."/>
            <person name="Liu Y."/>
            <person name="Guan J."/>
            <person name="Zhang Y."/>
            <person name="Yu S."/>
            <person name="Liu X."/>
            <person name="Zhang Y."/>
            <person name="Hong G."/>
            <person name="Han B."/>
            <person name="Choisne N."/>
            <person name="Demange N."/>
            <person name="Orjeda G."/>
            <person name="Samain S."/>
            <person name="Cattolico L."/>
            <person name="Pelletier E."/>
            <person name="Couloux A."/>
            <person name="Segurens B."/>
            <person name="Wincker P."/>
            <person name="D'Hont A."/>
            <person name="Scarpelli C."/>
            <person name="Weissenbach J."/>
            <person name="Salanoubat M."/>
            <person name="Quetier F."/>
            <person name="Yu Y."/>
            <person name="Kim H.R."/>
            <person name="Rambo T."/>
            <person name="Currie J."/>
            <person name="Collura K."/>
            <person name="Luo M."/>
            <person name="Yang T."/>
            <person name="Ammiraju J.S.S."/>
            <person name="Engler F."/>
            <person name="Soderlund C."/>
            <person name="Wing R.A."/>
            <person name="Palmer L.E."/>
            <person name="de la Bastide M."/>
            <person name="Spiegel L."/>
            <person name="Nascimento L."/>
            <person name="Zutavern T."/>
            <person name="O'Shaughnessy A."/>
            <person name="Dike S."/>
            <person name="Dedhia N."/>
            <person name="Preston R."/>
            <person name="Balija V."/>
            <person name="McCombie W.R."/>
            <person name="Chow T."/>
            <person name="Chen H."/>
            <person name="Chung M."/>
            <person name="Chen C."/>
            <person name="Shaw J."/>
            <person name="Wu H."/>
            <person name="Hsiao K."/>
            <person name="Chao Y."/>
            <person name="Chu M."/>
            <person name="Cheng C."/>
            <person name="Hour A."/>
            <person name="Lee P."/>
            <person name="Lin S."/>
            <person name="Lin Y."/>
            <person name="Liou J."/>
            <person name="Liu S."/>
            <person name="Hsing Y."/>
            <person name="Raghuvanshi S."/>
            <person name="Mohanty A."/>
            <person name="Bharti A.K."/>
            <person name="Gaur A."/>
            <person name="Gupta V."/>
            <person name="Kumar D."/>
            <person name="Ravi V."/>
            <person name="Vij S."/>
            <person name="Kapur A."/>
            <person name="Khurana P."/>
            <person name="Khurana P."/>
            <person name="Khurana J.P."/>
            <person name="Tyagi A.K."/>
            <person name="Gaikwad K."/>
            <person name="Singh A."/>
            <person name="Dalal V."/>
            <person name="Srivastava S."/>
            <person name="Dixit A."/>
            <person name="Pal A.K."/>
            <person name="Ghazi I.A."/>
            <person name="Yadav M."/>
            <person name="Pandit A."/>
            <person name="Bhargava A."/>
            <person name="Sureshbabu K."/>
            <person name="Batra K."/>
            <person name="Sharma T.R."/>
            <person name="Mohapatra T."/>
            <person name="Singh N.K."/>
            <person name="Messing J."/>
            <person name="Nelson A.B."/>
            <person name="Fuks G."/>
            <person name="Kavchok S."/>
            <person name="Keizer G."/>
            <person name="Linton E."/>
            <person name="Llaca V."/>
            <person name="Song R."/>
            <person name="Tanyolac B."/>
            <person name="Young S."/>
            <person name="Ho-Il K."/>
            <person name="Hahn J.H."/>
            <person name="Sangsakoo G."/>
            <person name="Vanavichit A."/>
            <person name="de Mattos Luiz.A.T."/>
            <person name="Zimmer P.D."/>
            <person name="Malone G."/>
            <person name="Dellagostin O."/>
            <person name="de Oliveira A.C."/>
            <person name="Bevan M."/>
            <person name="Bancroft I."/>
            <person name="Minx P."/>
            <person name="Cordum H."/>
            <person name="Wilson R."/>
            <person name="Cheng Z."/>
            <person name="Jin W."/>
            <person name="Jiang J."/>
            <person name="Leong S.A."/>
            <person name="Iwama H."/>
            <person name="Gojobori T."/>
            <person name="Itoh T."/>
            <person name="Niimura Y."/>
            <person name="Fujii Y."/>
            <person name="Habara T."/>
            <person name="Sakai H."/>
            <person name="Sato Y."/>
            <person name="Wilson G."/>
            <person name="Kumar K."/>
            <person name="McCouch S."/>
            <person name="Juretic N."/>
            <person name="Hoen D."/>
            <person name="Wright S."/>
            <person name="Bruskiewich R."/>
            <person name="Bureau T."/>
            <person name="Miyao A."/>
            <person name="Hirochika H."/>
            <person name="Nishikawa T."/>
            <person name="Kadowaki K."/>
            <person name="Sugiura M."/>
            <person name="Burr B."/>
            <person name="Sasaki T."/>
        </authorList>
    </citation>
    <scope>NUCLEOTIDE SEQUENCE [LARGE SCALE GENOMIC DNA]</scope>
    <source>
        <strain evidence="2">cv. Nipponbare</strain>
    </source>
</reference>
<proteinExistence type="predicted"/>
<dbReference type="AlphaFoldDB" id="C7J9L9"/>
<protein>
    <submittedName>
        <fullName evidence="1">Os12g0540100 protein</fullName>
    </submittedName>
</protein>
<dbReference type="EMBL" id="AP008218">
    <property type="protein sequence ID" value="BAH95720.1"/>
    <property type="molecule type" value="Genomic_DNA"/>
</dbReference>
<dbReference type="Proteomes" id="UP000000763">
    <property type="component" value="Chromosome 12"/>
</dbReference>
<accession>C7J9L9</accession>
<organism evidence="1 2">
    <name type="scientific">Oryza sativa subsp. japonica</name>
    <name type="common">Rice</name>
    <dbReference type="NCBI Taxonomy" id="39947"/>
    <lineage>
        <taxon>Eukaryota</taxon>
        <taxon>Viridiplantae</taxon>
        <taxon>Streptophyta</taxon>
        <taxon>Embryophyta</taxon>
        <taxon>Tracheophyta</taxon>
        <taxon>Spermatophyta</taxon>
        <taxon>Magnoliopsida</taxon>
        <taxon>Liliopsida</taxon>
        <taxon>Poales</taxon>
        <taxon>Poaceae</taxon>
        <taxon>BOP clade</taxon>
        <taxon>Oryzoideae</taxon>
        <taxon>Oryzeae</taxon>
        <taxon>Oryzinae</taxon>
        <taxon>Oryza</taxon>
        <taxon>Oryza sativa</taxon>
    </lineage>
</organism>
<reference evidence="2" key="2">
    <citation type="journal article" date="2008" name="Nucleic Acids Res.">
        <title>The rice annotation project database (RAP-DB): 2008 update.</title>
        <authorList>
            <consortium name="The rice annotation project (RAP)"/>
        </authorList>
    </citation>
    <scope>GENOME REANNOTATION</scope>
    <source>
        <strain evidence="2">cv. Nipponbare</strain>
    </source>
</reference>
<evidence type="ECO:0000313" key="2">
    <source>
        <dbReference type="Proteomes" id="UP000000763"/>
    </source>
</evidence>
<evidence type="ECO:0000313" key="1">
    <source>
        <dbReference type="EMBL" id="BAH95720.1"/>
    </source>
</evidence>
<gene>
    <name evidence="1" type="ordered locus">Os12g0540100</name>
</gene>
<name>C7J9L9_ORYSJ</name>